<sequence length="252" mass="27888">MNCFCSSEHLGFSCYMMLVVPMNRSQGAGKRKRTDASPGTQSSLGPNEHAILDIVKGKGDMGIWIKDMRDKVNLPPTVFNKSIDSLKKNKMVKEVKNIKNKGRVHLVAAEFEPSKELTGGDWYADGNLDTEFITILKEVCFKQIDVMRVATIDQVANEIRKSNYFNIECSTQKIKEILNTLVLDNKVMTVTSNGIGEFAAIPAGTLCYKSRPKGSKQREAALTLIPCGVCPHTTICTPDGIISPKTCVYYTK</sequence>
<dbReference type="AlphaFoldDB" id="A0AAN8YZY8"/>
<name>A0AAN8YZY8_9MAGN</name>
<protein>
    <submittedName>
        <fullName evidence="7">RNA polymerase Rpc34</fullName>
    </submittedName>
</protein>
<organism evidence="7 8">
    <name type="scientific">Dillenia turbinata</name>
    <dbReference type="NCBI Taxonomy" id="194707"/>
    <lineage>
        <taxon>Eukaryota</taxon>
        <taxon>Viridiplantae</taxon>
        <taxon>Streptophyta</taxon>
        <taxon>Embryophyta</taxon>
        <taxon>Tracheophyta</taxon>
        <taxon>Spermatophyta</taxon>
        <taxon>Magnoliopsida</taxon>
        <taxon>eudicotyledons</taxon>
        <taxon>Gunneridae</taxon>
        <taxon>Pentapetalae</taxon>
        <taxon>Dilleniales</taxon>
        <taxon>Dilleniaceae</taxon>
        <taxon>Dillenia</taxon>
    </lineage>
</organism>
<evidence type="ECO:0000256" key="3">
    <source>
        <dbReference type="ARBA" id="ARBA00022478"/>
    </source>
</evidence>
<dbReference type="PANTHER" id="PTHR12780">
    <property type="entry name" value="RNA POLYMERASE III DNA DIRECTED , 39KD SUBUNIT-RELATED"/>
    <property type="match status" value="1"/>
</dbReference>
<evidence type="ECO:0000256" key="1">
    <source>
        <dbReference type="ARBA" id="ARBA00004123"/>
    </source>
</evidence>
<keyword evidence="5" id="KW-0539">Nucleus</keyword>
<evidence type="ECO:0000256" key="5">
    <source>
        <dbReference type="ARBA" id="ARBA00023242"/>
    </source>
</evidence>
<dbReference type="InterPro" id="IPR036390">
    <property type="entry name" value="WH_DNA-bd_sf"/>
</dbReference>
<dbReference type="GO" id="GO:0005666">
    <property type="term" value="C:RNA polymerase III complex"/>
    <property type="evidence" value="ECO:0007669"/>
    <property type="project" value="InterPro"/>
</dbReference>
<dbReference type="InterPro" id="IPR016049">
    <property type="entry name" value="RNA_pol_Rpc34-like"/>
</dbReference>
<proteinExistence type="inferred from homology"/>
<evidence type="ECO:0000256" key="2">
    <source>
        <dbReference type="ARBA" id="ARBA00011038"/>
    </source>
</evidence>
<keyword evidence="4" id="KW-0804">Transcription</keyword>
<reference evidence="7 8" key="1">
    <citation type="submission" date="2023-12" db="EMBL/GenBank/DDBJ databases">
        <title>A high-quality genome assembly for Dillenia turbinata (Dilleniales).</title>
        <authorList>
            <person name="Chanderbali A."/>
        </authorList>
    </citation>
    <scope>NUCLEOTIDE SEQUENCE [LARGE SCALE GENOMIC DNA]</scope>
    <source>
        <strain evidence="7">LSX21</strain>
        <tissue evidence="7">Leaf</tissue>
    </source>
</reference>
<dbReference type="Gene3D" id="1.10.10.10">
    <property type="entry name" value="Winged helix-like DNA-binding domain superfamily/Winged helix DNA-binding domain"/>
    <property type="match status" value="1"/>
</dbReference>
<dbReference type="InterPro" id="IPR007832">
    <property type="entry name" value="RNA_pol_Rpc34"/>
</dbReference>
<evidence type="ECO:0000313" key="8">
    <source>
        <dbReference type="Proteomes" id="UP001370490"/>
    </source>
</evidence>
<keyword evidence="3" id="KW-0240">DNA-directed RNA polymerase</keyword>
<dbReference type="Proteomes" id="UP001370490">
    <property type="component" value="Unassembled WGS sequence"/>
</dbReference>
<keyword evidence="8" id="KW-1185">Reference proteome</keyword>
<dbReference type="InterPro" id="IPR036388">
    <property type="entry name" value="WH-like_DNA-bd_sf"/>
</dbReference>
<accession>A0AAN8YZY8</accession>
<evidence type="ECO:0000256" key="6">
    <source>
        <dbReference type="SAM" id="MobiDB-lite"/>
    </source>
</evidence>
<evidence type="ECO:0000256" key="4">
    <source>
        <dbReference type="ARBA" id="ARBA00023163"/>
    </source>
</evidence>
<comment type="subcellular location">
    <subcellularLocation>
        <location evidence="1">Nucleus</location>
    </subcellularLocation>
</comment>
<evidence type="ECO:0000313" key="7">
    <source>
        <dbReference type="EMBL" id="KAK6915708.1"/>
    </source>
</evidence>
<comment type="caution">
    <text evidence="7">The sequence shown here is derived from an EMBL/GenBank/DDBJ whole genome shotgun (WGS) entry which is preliminary data.</text>
</comment>
<comment type="similarity">
    <text evidence="2">Belongs to the eukaryotic RPC34/RPC39 RNA polymerase subunit family.</text>
</comment>
<dbReference type="SUPFAM" id="SSF46785">
    <property type="entry name" value="Winged helix' DNA-binding domain"/>
    <property type="match status" value="1"/>
</dbReference>
<dbReference type="GO" id="GO:0006383">
    <property type="term" value="P:transcription by RNA polymerase III"/>
    <property type="evidence" value="ECO:0007669"/>
    <property type="project" value="InterPro"/>
</dbReference>
<gene>
    <name evidence="7" type="ORF">RJ641_020825</name>
</gene>
<dbReference type="Pfam" id="PF05158">
    <property type="entry name" value="RNA_pol_Rpc34"/>
    <property type="match status" value="2"/>
</dbReference>
<dbReference type="EMBL" id="JBAMMX010000025">
    <property type="protein sequence ID" value="KAK6915708.1"/>
    <property type="molecule type" value="Genomic_DNA"/>
</dbReference>
<feature type="region of interest" description="Disordered" evidence="6">
    <location>
        <begin position="26"/>
        <end position="46"/>
    </location>
</feature>